<dbReference type="EMBL" id="ML735255">
    <property type="protein sequence ID" value="KAE8390414.1"/>
    <property type="molecule type" value="Genomic_DNA"/>
</dbReference>
<accession>A0A5N7C8D9</accession>
<gene>
    <name evidence="2" type="ORF">BDV23DRAFT_183516</name>
</gene>
<keyword evidence="1" id="KW-0812">Transmembrane</keyword>
<name>A0A5N7C8D9_PETAA</name>
<evidence type="ECO:0000256" key="1">
    <source>
        <dbReference type="SAM" id="Phobius"/>
    </source>
</evidence>
<evidence type="ECO:0000313" key="2">
    <source>
        <dbReference type="EMBL" id="KAE8390414.1"/>
    </source>
</evidence>
<feature type="transmembrane region" description="Helical" evidence="1">
    <location>
        <begin position="12"/>
        <end position="32"/>
    </location>
</feature>
<sequence length="104" mass="10582">MAPLRGVIVGRQLVLARLCAAFDVLNVFAAIALEAFGIAAAAAAAVAAGLFFSCVSTYSAASGANLESIKLFGCSPEPLLGWKAPPLRCILLSSGSLSRMPDLA</sequence>
<protein>
    <submittedName>
        <fullName evidence="2">Uncharacterized protein</fullName>
    </submittedName>
</protein>
<proteinExistence type="predicted"/>
<keyword evidence="1" id="KW-0472">Membrane</keyword>
<organism evidence="2">
    <name type="scientific">Petromyces alliaceus</name>
    <name type="common">Aspergillus alliaceus</name>
    <dbReference type="NCBI Taxonomy" id="209559"/>
    <lineage>
        <taxon>Eukaryota</taxon>
        <taxon>Fungi</taxon>
        <taxon>Dikarya</taxon>
        <taxon>Ascomycota</taxon>
        <taxon>Pezizomycotina</taxon>
        <taxon>Eurotiomycetes</taxon>
        <taxon>Eurotiomycetidae</taxon>
        <taxon>Eurotiales</taxon>
        <taxon>Aspergillaceae</taxon>
        <taxon>Aspergillus</taxon>
        <taxon>Aspergillus subgen. Circumdati</taxon>
    </lineage>
</organism>
<dbReference type="Proteomes" id="UP000326877">
    <property type="component" value="Unassembled WGS sequence"/>
</dbReference>
<reference evidence="2" key="1">
    <citation type="submission" date="2019-04" db="EMBL/GenBank/DDBJ databases">
        <title>Friends and foes A comparative genomics studyof 23 Aspergillus species from section Flavi.</title>
        <authorList>
            <consortium name="DOE Joint Genome Institute"/>
            <person name="Kjaerbolling I."/>
            <person name="Vesth T."/>
            <person name="Frisvad J.C."/>
            <person name="Nybo J.L."/>
            <person name="Theobald S."/>
            <person name="Kildgaard S."/>
            <person name="Isbrandt T."/>
            <person name="Kuo A."/>
            <person name="Sato A."/>
            <person name="Lyhne E.K."/>
            <person name="Kogle M.E."/>
            <person name="Wiebenga A."/>
            <person name="Kun R.S."/>
            <person name="Lubbers R.J."/>
            <person name="Makela M.R."/>
            <person name="Barry K."/>
            <person name="Chovatia M."/>
            <person name="Clum A."/>
            <person name="Daum C."/>
            <person name="Haridas S."/>
            <person name="He G."/>
            <person name="LaButti K."/>
            <person name="Lipzen A."/>
            <person name="Mondo S."/>
            <person name="Riley R."/>
            <person name="Salamov A."/>
            <person name="Simmons B.A."/>
            <person name="Magnuson J.K."/>
            <person name="Henrissat B."/>
            <person name="Mortensen U.H."/>
            <person name="Larsen T.O."/>
            <person name="Devries R.P."/>
            <person name="Grigoriev I.V."/>
            <person name="Machida M."/>
            <person name="Baker S.E."/>
            <person name="Andersen M.R."/>
        </authorList>
    </citation>
    <scope>NUCLEOTIDE SEQUENCE [LARGE SCALE GENOMIC DNA]</scope>
    <source>
        <strain evidence="2">IBT 14317</strain>
    </source>
</reference>
<keyword evidence="1" id="KW-1133">Transmembrane helix</keyword>
<dbReference type="AlphaFoldDB" id="A0A5N7C8D9"/>
<feature type="transmembrane region" description="Helical" evidence="1">
    <location>
        <begin position="38"/>
        <end position="61"/>
    </location>
</feature>